<evidence type="ECO:0000313" key="1">
    <source>
        <dbReference type="EMBL" id="MBW83432.1"/>
    </source>
</evidence>
<sequence>MIHLWKASEAPNLNRSFNHTMHL</sequence>
<name>A0A2P2IQD0_RHIMU</name>
<reference evidence="1" key="1">
    <citation type="submission" date="2018-02" db="EMBL/GenBank/DDBJ databases">
        <title>Rhizophora mucronata_Transcriptome.</title>
        <authorList>
            <person name="Meera S.P."/>
            <person name="Sreeshan A."/>
            <person name="Augustine A."/>
        </authorList>
    </citation>
    <scope>NUCLEOTIDE SEQUENCE</scope>
    <source>
        <tissue evidence="1">Leaf</tissue>
    </source>
</reference>
<accession>A0A2P2IQD0</accession>
<protein>
    <submittedName>
        <fullName evidence="1">Uncharacterized protein</fullName>
    </submittedName>
</protein>
<dbReference type="AlphaFoldDB" id="A0A2P2IQD0"/>
<proteinExistence type="predicted"/>
<dbReference type="EMBL" id="GGEC01002949">
    <property type="protein sequence ID" value="MBW83432.1"/>
    <property type="molecule type" value="Transcribed_RNA"/>
</dbReference>
<organism evidence="1">
    <name type="scientific">Rhizophora mucronata</name>
    <name type="common">Asiatic mangrove</name>
    <dbReference type="NCBI Taxonomy" id="61149"/>
    <lineage>
        <taxon>Eukaryota</taxon>
        <taxon>Viridiplantae</taxon>
        <taxon>Streptophyta</taxon>
        <taxon>Embryophyta</taxon>
        <taxon>Tracheophyta</taxon>
        <taxon>Spermatophyta</taxon>
        <taxon>Magnoliopsida</taxon>
        <taxon>eudicotyledons</taxon>
        <taxon>Gunneridae</taxon>
        <taxon>Pentapetalae</taxon>
        <taxon>rosids</taxon>
        <taxon>fabids</taxon>
        <taxon>Malpighiales</taxon>
        <taxon>Rhizophoraceae</taxon>
        <taxon>Rhizophora</taxon>
    </lineage>
</organism>